<dbReference type="EMBL" id="QZXA01000024">
    <property type="protein sequence ID" value="RJT28183.1"/>
    <property type="molecule type" value="Genomic_DNA"/>
</dbReference>
<protein>
    <submittedName>
        <fullName evidence="1">Uncharacterized protein</fullName>
    </submittedName>
</protein>
<accession>A0A6M7TRU5</accession>
<comment type="caution">
    <text evidence="1">The sequence shown here is derived from an EMBL/GenBank/DDBJ whole genome shotgun (WGS) entry which is preliminary data.</text>
</comment>
<dbReference type="AlphaFoldDB" id="A0A6M7TRU5"/>
<evidence type="ECO:0000313" key="2">
    <source>
        <dbReference type="Proteomes" id="UP000275530"/>
    </source>
</evidence>
<sequence>MSNSLSTLSESQRWHLMVDAAKKAAEAQGYSMTRVPGRGLSNIWNIAKDGKTQTAAIRTTRDRYIAFPPLKGGTKWKTLDDVETVIVATVDSKEDPENVEVYIFPADDVRKRFNAHYAARSKEGQTIKDNFGMWVGLDRDNRGIAASVGTGILDHYKHVAVYAISDLLADNASEEAPDDIAEQTEVAELGFSTIAEVMAWARDRVAQLAGVQTDAVKLDLKIEY</sequence>
<keyword evidence="2" id="KW-1185">Reference proteome</keyword>
<gene>
    <name evidence="1" type="ORF">D3242_32990</name>
</gene>
<evidence type="ECO:0000313" key="1">
    <source>
        <dbReference type="EMBL" id="RJT28183.1"/>
    </source>
</evidence>
<organism evidence="1 2">
    <name type="scientific">Mesorhizobium jarvisii</name>
    <dbReference type="NCBI Taxonomy" id="1777867"/>
    <lineage>
        <taxon>Bacteria</taxon>
        <taxon>Pseudomonadati</taxon>
        <taxon>Pseudomonadota</taxon>
        <taxon>Alphaproteobacteria</taxon>
        <taxon>Hyphomicrobiales</taxon>
        <taxon>Phyllobacteriaceae</taxon>
        <taxon>Mesorhizobium</taxon>
    </lineage>
</organism>
<reference evidence="1 2" key="1">
    <citation type="submission" date="2018-09" db="EMBL/GenBank/DDBJ databases">
        <title>Mesorhizobium carmichaelinearum sp. nov. isolated from Carmichaelinea spp. root nodules in New Zealand.</title>
        <authorList>
            <person name="De Meyer S.E."/>
        </authorList>
    </citation>
    <scope>NUCLEOTIDE SEQUENCE [LARGE SCALE GENOMIC DNA]</scope>
    <source>
        <strain evidence="1 2">LMG 28313</strain>
    </source>
</reference>
<name>A0A6M7TRU5_9HYPH</name>
<proteinExistence type="predicted"/>
<dbReference type="Proteomes" id="UP000275530">
    <property type="component" value="Unassembled WGS sequence"/>
</dbReference>
<dbReference type="RefSeq" id="WP_064983628.1">
    <property type="nucleotide sequence ID" value="NZ_CP033509.1"/>
</dbReference>